<evidence type="ECO:0000256" key="1">
    <source>
        <dbReference type="SAM" id="Phobius"/>
    </source>
</evidence>
<feature type="non-terminal residue" evidence="2">
    <location>
        <position position="1"/>
    </location>
</feature>
<keyword evidence="1" id="KW-1133">Transmembrane helix</keyword>
<proteinExistence type="predicted"/>
<accession>A0AAN5I718</accession>
<dbReference type="Proteomes" id="UP001328107">
    <property type="component" value="Unassembled WGS sequence"/>
</dbReference>
<feature type="transmembrane region" description="Helical" evidence="1">
    <location>
        <begin position="59"/>
        <end position="77"/>
    </location>
</feature>
<evidence type="ECO:0000313" key="2">
    <source>
        <dbReference type="EMBL" id="GMR53879.1"/>
    </source>
</evidence>
<reference evidence="3" key="1">
    <citation type="submission" date="2022-10" db="EMBL/GenBank/DDBJ databases">
        <title>Genome assembly of Pristionchus species.</title>
        <authorList>
            <person name="Yoshida K."/>
            <person name="Sommer R.J."/>
        </authorList>
    </citation>
    <scope>NUCLEOTIDE SEQUENCE [LARGE SCALE GENOMIC DNA]</scope>
    <source>
        <strain evidence="3">RS5460</strain>
    </source>
</reference>
<dbReference type="EMBL" id="BTRK01000005">
    <property type="protein sequence ID" value="GMR53879.1"/>
    <property type="molecule type" value="Genomic_DNA"/>
</dbReference>
<evidence type="ECO:0000313" key="3">
    <source>
        <dbReference type="Proteomes" id="UP001328107"/>
    </source>
</evidence>
<keyword evidence="1" id="KW-0472">Membrane</keyword>
<protein>
    <submittedName>
        <fullName evidence="2">Uncharacterized protein</fullName>
    </submittedName>
</protein>
<feature type="transmembrane region" description="Helical" evidence="1">
    <location>
        <begin position="98"/>
        <end position="118"/>
    </location>
</feature>
<gene>
    <name evidence="2" type="ORF">PMAYCL1PPCAC_24074</name>
</gene>
<feature type="transmembrane region" description="Helical" evidence="1">
    <location>
        <begin position="157"/>
        <end position="182"/>
    </location>
</feature>
<keyword evidence="1" id="KW-0812">Transmembrane</keyword>
<keyword evidence="3" id="KW-1185">Reference proteome</keyword>
<dbReference type="AlphaFoldDB" id="A0AAN5I718"/>
<organism evidence="2 3">
    <name type="scientific">Pristionchus mayeri</name>
    <dbReference type="NCBI Taxonomy" id="1317129"/>
    <lineage>
        <taxon>Eukaryota</taxon>
        <taxon>Metazoa</taxon>
        <taxon>Ecdysozoa</taxon>
        <taxon>Nematoda</taxon>
        <taxon>Chromadorea</taxon>
        <taxon>Rhabditida</taxon>
        <taxon>Rhabditina</taxon>
        <taxon>Diplogasteromorpha</taxon>
        <taxon>Diplogasteroidea</taxon>
        <taxon>Neodiplogasteridae</taxon>
        <taxon>Pristionchus</taxon>
    </lineage>
</organism>
<name>A0AAN5I718_9BILA</name>
<sequence length="267" mass="29605">LSSLSLVSSPSEGMQLLNLSTRTLKEEEEDDSPSVISSHHKVPPSIPAPPIHSHLSVSSSLWFILSVYAWAWIRLLYAVYAREIEDVHCKWRVCLDDAMICLVSLAGLSLLMALIGLLRWSPSLLYPFLLTQAVSSGGVAGAIVYQSYSEFSKGNRLVHVYAFCLLSMTVLCACVVGVLVTLRGMDHMRRAPVEKRKGRIELFANPLFSPDSVNAPREVRYMPEESTLLSEWKTPPALIALFEETDEVGDCPMRVISPFLHLTSSSL</sequence>
<comment type="caution">
    <text evidence="2">The sequence shown here is derived from an EMBL/GenBank/DDBJ whole genome shotgun (WGS) entry which is preliminary data.</text>
</comment>